<dbReference type="PANTHER" id="PTHR30269:SF37">
    <property type="entry name" value="MEMBRANE TRANSPORTER PROTEIN"/>
    <property type="match status" value="1"/>
</dbReference>
<feature type="transmembrane region" description="Helical" evidence="8">
    <location>
        <begin position="45"/>
        <end position="64"/>
    </location>
</feature>
<dbReference type="InterPro" id="IPR052017">
    <property type="entry name" value="TSUP"/>
</dbReference>
<reference evidence="9 10" key="1">
    <citation type="submission" date="2020-04" db="EMBL/GenBank/DDBJ databases">
        <title>Paenibacillus algicola sp. nov., a novel marine bacterium producing alginate lyase.</title>
        <authorList>
            <person name="Huang H."/>
        </authorList>
    </citation>
    <scope>NUCLEOTIDE SEQUENCE [LARGE SCALE GENOMIC DNA]</scope>
    <source>
        <strain evidence="9 10">L7-75</strain>
    </source>
</reference>
<name>A0A848MAR1_PAELE</name>
<evidence type="ECO:0000256" key="7">
    <source>
        <dbReference type="ARBA" id="ARBA00023136"/>
    </source>
</evidence>
<comment type="caution">
    <text evidence="9">The sequence shown here is derived from an EMBL/GenBank/DDBJ whole genome shotgun (WGS) entry which is preliminary data.</text>
</comment>
<evidence type="ECO:0000256" key="6">
    <source>
        <dbReference type="ARBA" id="ARBA00022989"/>
    </source>
</evidence>
<dbReference type="PANTHER" id="PTHR30269">
    <property type="entry name" value="TRANSMEMBRANE PROTEIN YFCA"/>
    <property type="match status" value="1"/>
</dbReference>
<proteinExistence type="inferred from homology"/>
<feature type="transmembrane region" description="Helical" evidence="8">
    <location>
        <begin position="7"/>
        <end position="33"/>
    </location>
</feature>
<evidence type="ECO:0000256" key="1">
    <source>
        <dbReference type="ARBA" id="ARBA00004651"/>
    </source>
</evidence>
<dbReference type="Proteomes" id="UP000565468">
    <property type="component" value="Unassembled WGS sequence"/>
</dbReference>
<keyword evidence="4 8" id="KW-1003">Cell membrane</keyword>
<evidence type="ECO:0000313" key="9">
    <source>
        <dbReference type="EMBL" id="NMO98177.1"/>
    </source>
</evidence>
<evidence type="ECO:0000313" key="10">
    <source>
        <dbReference type="Proteomes" id="UP000565468"/>
    </source>
</evidence>
<evidence type="ECO:0000256" key="4">
    <source>
        <dbReference type="ARBA" id="ARBA00022475"/>
    </source>
</evidence>
<keyword evidence="6 8" id="KW-1133">Transmembrane helix</keyword>
<dbReference type="InterPro" id="IPR002781">
    <property type="entry name" value="TM_pro_TauE-like"/>
</dbReference>
<keyword evidence="7 8" id="KW-0472">Membrane</keyword>
<protein>
    <recommendedName>
        <fullName evidence="8">Probable membrane transporter protein</fullName>
    </recommendedName>
</protein>
<evidence type="ECO:0000256" key="5">
    <source>
        <dbReference type="ARBA" id="ARBA00022692"/>
    </source>
</evidence>
<dbReference type="EMBL" id="JABBPN010000032">
    <property type="protein sequence ID" value="NMO98177.1"/>
    <property type="molecule type" value="Genomic_DNA"/>
</dbReference>
<keyword evidence="10" id="KW-1185">Reference proteome</keyword>
<evidence type="ECO:0000256" key="2">
    <source>
        <dbReference type="ARBA" id="ARBA00009142"/>
    </source>
</evidence>
<comment type="subcellular location">
    <subcellularLocation>
        <location evidence="1 8">Cell membrane</location>
        <topology evidence="1 8">Multi-pass membrane protein</topology>
    </subcellularLocation>
</comment>
<organism evidence="9 10">
    <name type="scientific">Paenibacillus lemnae</name>
    <dbReference type="NCBI Taxonomy" id="1330551"/>
    <lineage>
        <taxon>Bacteria</taxon>
        <taxon>Bacillati</taxon>
        <taxon>Bacillota</taxon>
        <taxon>Bacilli</taxon>
        <taxon>Bacillales</taxon>
        <taxon>Paenibacillaceae</taxon>
        <taxon>Paenibacillus</taxon>
    </lineage>
</organism>
<feature type="transmembrane region" description="Helical" evidence="8">
    <location>
        <begin position="98"/>
        <end position="117"/>
    </location>
</feature>
<feature type="transmembrane region" description="Helical" evidence="8">
    <location>
        <begin position="168"/>
        <end position="188"/>
    </location>
</feature>
<dbReference type="GO" id="GO:0005886">
    <property type="term" value="C:plasma membrane"/>
    <property type="evidence" value="ECO:0007669"/>
    <property type="project" value="UniProtKB-SubCell"/>
</dbReference>
<evidence type="ECO:0000256" key="3">
    <source>
        <dbReference type="ARBA" id="ARBA00022448"/>
    </source>
</evidence>
<accession>A0A848MAR1</accession>
<dbReference type="Pfam" id="PF01925">
    <property type="entry name" value="TauE"/>
    <property type="match status" value="1"/>
</dbReference>
<keyword evidence="5 8" id="KW-0812">Transmembrane</keyword>
<gene>
    <name evidence="9" type="ORF">HII30_20710</name>
</gene>
<dbReference type="AlphaFoldDB" id="A0A848MAR1"/>
<keyword evidence="3" id="KW-0813">Transport</keyword>
<dbReference type="RefSeq" id="WP_169506948.1">
    <property type="nucleotide sequence ID" value="NZ_JABBPN010000032.1"/>
</dbReference>
<evidence type="ECO:0000256" key="8">
    <source>
        <dbReference type="RuleBase" id="RU363041"/>
    </source>
</evidence>
<feature type="transmembrane region" description="Helical" evidence="8">
    <location>
        <begin position="73"/>
        <end position="92"/>
    </location>
</feature>
<feature type="transmembrane region" description="Helical" evidence="8">
    <location>
        <begin position="226"/>
        <end position="244"/>
    </location>
</feature>
<feature type="transmembrane region" description="Helical" evidence="8">
    <location>
        <begin position="194"/>
        <end position="214"/>
    </location>
</feature>
<sequence length="246" mass="27125">MDVNLLVILGIMTVFAAGFIQGLTSFGFALIAMPFLAKVIPLQQIVPIVVILSLFTNIIVIINVRRHIDIKKIWILILFSLLAAPMGTYLLIYLNEPVLKILTGLLIVGFSTILLLGKSFPIRNEKLAFVSVGILSGLLNGSISMSGPPVALFLSNQNMGKEKFRANITAYAIILNVITISTYIYSGLLTKEVMIYTSWFIPSMLLGVLCGIKAIKKLDDQLFRRLALWLIIISGLWTLVNTLTSL</sequence>
<comment type="similarity">
    <text evidence="2 8">Belongs to the 4-toluene sulfonate uptake permease (TSUP) (TC 2.A.102) family.</text>
</comment>